<evidence type="ECO:0000313" key="4">
    <source>
        <dbReference type="Proteomes" id="UP000028547"/>
    </source>
</evidence>
<proteinExistence type="predicted"/>
<gene>
    <name evidence="3" type="ORF">Q664_44010</name>
</gene>
<accession>A0A084SHR1</accession>
<organism evidence="3 4">
    <name type="scientific">Archangium violaceum Cb vi76</name>
    <dbReference type="NCBI Taxonomy" id="1406225"/>
    <lineage>
        <taxon>Bacteria</taxon>
        <taxon>Pseudomonadati</taxon>
        <taxon>Myxococcota</taxon>
        <taxon>Myxococcia</taxon>
        <taxon>Myxococcales</taxon>
        <taxon>Cystobacterineae</taxon>
        <taxon>Archangiaceae</taxon>
        <taxon>Archangium</taxon>
    </lineage>
</organism>
<evidence type="ECO:0000313" key="3">
    <source>
        <dbReference type="EMBL" id="KFA87996.1"/>
    </source>
</evidence>
<name>A0A084SHR1_9BACT</name>
<protein>
    <recommendedName>
        <fullName evidence="2">BD-FAE-like domain-containing protein</fullName>
    </recommendedName>
</protein>
<dbReference type="GO" id="GO:0016787">
    <property type="term" value="F:hydrolase activity"/>
    <property type="evidence" value="ECO:0007669"/>
    <property type="project" value="UniProtKB-KW"/>
</dbReference>
<keyword evidence="1" id="KW-0378">Hydrolase</keyword>
<sequence>MDTEAEVMKTRWLLPAALLLAITGCGGLTGGAEGDVTYAEVPSPSEPGGVHPLTLDIAVPEGPGPFPAIVFIHGGGWVIGDLDDYADRIQEASRRGFVGVTINYRLANLDDGHGKALHPWPAQLQDVRCALRWLAANAATYQVDTSRVGVIGGSAGGHLAMMSAYARNEARFEPDYCPYSENLEVKAVVSMCGAGDPASVYETTDWWIKPYVTRFLALPDGAKVRDAPEVFADVSNLTYLGHGPRVPLLILQGTADTLVLPEVQRSFAVSAQLLGQEVHVEYLEGAGHDIDATHRAESDEFIWKWFGERL</sequence>
<dbReference type="AlphaFoldDB" id="A0A084SHR1"/>
<dbReference type="Pfam" id="PF20434">
    <property type="entry name" value="BD-FAE"/>
    <property type="match status" value="1"/>
</dbReference>
<evidence type="ECO:0000256" key="1">
    <source>
        <dbReference type="ARBA" id="ARBA00022801"/>
    </source>
</evidence>
<reference evidence="3 4" key="1">
    <citation type="submission" date="2014-07" db="EMBL/GenBank/DDBJ databases">
        <title>Draft Genome Sequence of Gephyronic Acid Producer, Cystobacter violaceus Strain Cb vi76.</title>
        <authorList>
            <person name="Stevens D.C."/>
            <person name="Young J."/>
            <person name="Carmichael R."/>
            <person name="Tan J."/>
            <person name="Taylor R.E."/>
        </authorList>
    </citation>
    <scope>NUCLEOTIDE SEQUENCE [LARGE SCALE GENOMIC DNA]</scope>
    <source>
        <strain evidence="3 4">Cb vi76</strain>
    </source>
</reference>
<dbReference type="InterPro" id="IPR049492">
    <property type="entry name" value="BD-FAE-like_dom"/>
</dbReference>
<evidence type="ECO:0000259" key="2">
    <source>
        <dbReference type="Pfam" id="PF20434"/>
    </source>
</evidence>
<dbReference type="EMBL" id="JPMI01000307">
    <property type="protein sequence ID" value="KFA87996.1"/>
    <property type="molecule type" value="Genomic_DNA"/>
</dbReference>
<comment type="caution">
    <text evidence="3">The sequence shown here is derived from an EMBL/GenBank/DDBJ whole genome shotgun (WGS) entry which is preliminary data.</text>
</comment>
<dbReference type="Proteomes" id="UP000028547">
    <property type="component" value="Unassembled WGS sequence"/>
</dbReference>
<dbReference type="SUPFAM" id="SSF53474">
    <property type="entry name" value="alpha/beta-Hydrolases"/>
    <property type="match status" value="1"/>
</dbReference>
<dbReference type="RefSeq" id="WP_052519383.1">
    <property type="nucleotide sequence ID" value="NZ_JPMI01000307.1"/>
</dbReference>
<dbReference type="Gene3D" id="3.40.50.1820">
    <property type="entry name" value="alpha/beta hydrolase"/>
    <property type="match status" value="1"/>
</dbReference>
<dbReference type="InterPro" id="IPR029058">
    <property type="entry name" value="AB_hydrolase_fold"/>
</dbReference>
<dbReference type="PANTHER" id="PTHR48081">
    <property type="entry name" value="AB HYDROLASE SUPERFAMILY PROTEIN C4A8.06C"/>
    <property type="match status" value="1"/>
</dbReference>
<dbReference type="InterPro" id="IPR050300">
    <property type="entry name" value="GDXG_lipolytic_enzyme"/>
</dbReference>
<feature type="domain" description="BD-FAE-like" evidence="2">
    <location>
        <begin position="55"/>
        <end position="262"/>
    </location>
</feature>